<reference evidence="2" key="1">
    <citation type="submission" date="2016-12" db="EMBL/GenBank/DDBJ databases">
        <authorList>
            <person name="Brunel B."/>
        </authorList>
    </citation>
    <scope>NUCLEOTIDE SEQUENCE [LARGE SCALE GENOMIC DNA]</scope>
</reference>
<dbReference type="Proteomes" id="UP000245698">
    <property type="component" value="Unassembled WGS sequence"/>
</dbReference>
<sequence length="78" mass="8807">MPQSLEDAKSKLSAKYLGKCGVHGVGIVRDQQAVRFEVDERVTEVERELLGKLLDEARQEAHPFKVIANIEPRANTYQ</sequence>
<protein>
    <submittedName>
        <fullName evidence="1">Uncharacterized protein</fullName>
    </submittedName>
</protein>
<accession>A0A2P9AAW5</accession>
<keyword evidence="2" id="KW-1185">Reference proteome</keyword>
<dbReference type="AlphaFoldDB" id="A0A2P9AAW5"/>
<evidence type="ECO:0000313" key="2">
    <source>
        <dbReference type="Proteomes" id="UP000245698"/>
    </source>
</evidence>
<name>A0A2P9AAW5_9HYPH</name>
<proteinExistence type="predicted"/>
<gene>
    <name evidence="1" type="ORF">BQ8482_110183</name>
</gene>
<evidence type="ECO:0000313" key="1">
    <source>
        <dbReference type="EMBL" id="SJM28253.1"/>
    </source>
</evidence>
<dbReference type="EMBL" id="FUIG01000013">
    <property type="protein sequence ID" value="SJM28253.1"/>
    <property type="molecule type" value="Genomic_DNA"/>
</dbReference>
<organism evidence="1 2">
    <name type="scientific">Mesorhizobium delmotii</name>
    <dbReference type="NCBI Taxonomy" id="1631247"/>
    <lineage>
        <taxon>Bacteria</taxon>
        <taxon>Pseudomonadati</taxon>
        <taxon>Pseudomonadota</taxon>
        <taxon>Alphaproteobacteria</taxon>
        <taxon>Hyphomicrobiales</taxon>
        <taxon>Phyllobacteriaceae</taxon>
        <taxon>Mesorhizobium</taxon>
    </lineage>
</organism>